<dbReference type="Gene3D" id="3.30.565.10">
    <property type="entry name" value="Histidine kinase-like ATPase, C-terminal domain"/>
    <property type="match status" value="1"/>
</dbReference>
<evidence type="ECO:0000256" key="2">
    <source>
        <dbReference type="ARBA" id="ARBA00004370"/>
    </source>
</evidence>
<dbReference type="Gene3D" id="1.10.287.130">
    <property type="match status" value="1"/>
</dbReference>
<dbReference type="InterPro" id="IPR036890">
    <property type="entry name" value="HATPase_C_sf"/>
</dbReference>
<dbReference type="HOGENOM" id="CLU_527596_0_0_9"/>
<dbReference type="PRINTS" id="PR00344">
    <property type="entry name" value="BCTRLSENSOR"/>
</dbReference>
<keyword evidence="6 9" id="KW-0418">Kinase</keyword>
<dbReference type="Pfam" id="PF02518">
    <property type="entry name" value="HATPase_c"/>
    <property type="match status" value="1"/>
</dbReference>
<dbReference type="EC" id="2.7.13.3" evidence="3"/>
<dbReference type="InterPro" id="IPR004358">
    <property type="entry name" value="Sig_transdc_His_kin-like_C"/>
</dbReference>
<feature type="domain" description="Histidine kinase" evidence="8">
    <location>
        <begin position="290"/>
        <end position="508"/>
    </location>
</feature>
<dbReference type="InterPro" id="IPR000014">
    <property type="entry name" value="PAS"/>
</dbReference>
<comment type="subcellular location">
    <subcellularLocation>
        <location evidence="2">Membrane</location>
    </subcellularLocation>
</comment>
<reference evidence="9 10" key="2">
    <citation type="journal article" date="2015" name="J. Bacteriol.">
        <title>Genomic, proteomic, and biochemical analysis of the organohalide respiratory pathway in Desulfitobacterium dehalogenans.</title>
        <authorList>
            <person name="Kruse T."/>
            <person name="van de Pas B.A."/>
            <person name="Atteia A."/>
            <person name="Krab K."/>
            <person name="Hagen W.R."/>
            <person name="Goodwin L."/>
            <person name="Chain P."/>
            <person name="Boeren S."/>
            <person name="Maphosa F."/>
            <person name="Schraa G."/>
            <person name="de Vos W.M."/>
            <person name="van der Oost J."/>
            <person name="Smidt H."/>
            <person name="Stams A.J."/>
        </authorList>
    </citation>
    <scope>NUCLEOTIDE SEQUENCE [LARGE SCALE GENOMIC DNA]</scope>
    <source>
        <strain evidence="10">ATCC 51507 / DSM 9161 / JW/IU-DC1</strain>
    </source>
</reference>
<dbReference type="Pfam" id="PF00512">
    <property type="entry name" value="HisKA"/>
    <property type="match status" value="1"/>
</dbReference>
<dbReference type="Proteomes" id="UP000006053">
    <property type="component" value="Chromosome"/>
</dbReference>
<dbReference type="InterPro" id="IPR029016">
    <property type="entry name" value="GAF-like_dom_sf"/>
</dbReference>
<evidence type="ECO:0000256" key="7">
    <source>
        <dbReference type="ARBA" id="ARBA00023012"/>
    </source>
</evidence>
<protein>
    <recommendedName>
        <fullName evidence="3">histidine kinase</fullName>
        <ecNumber evidence="3">2.7.13.3</ecNumber>
    </recommendedName>
</protein>
<reference evidence="10" key="1">
    <citation type="submission" date="2012-06" db="EMBL/GenBank/DDBJ databases">
        <title>Complete sequence of Desulfitobacterium dehalogenans ATCC 51507.</title>
        <authorList>
            <person name="Lucas S."/>
            <person name="Han J."/>
            <person name="Lapidus A."/>
            <person name="Cheng J.-F."/>
            <person name="Goodwin L."/>
            <person name="Pitluck S."/>
            <person name="Peters L."/>
            <person name="Ovchinnikova G."/>
            <person name="Teshima H."/>
            <person name="Detter J.C."/>
            <person name="Han C."/>
            <person name="Tapia R."/>
            <person name="Land M."/>
            <person name="Hauser L."/>
            <person name="Kyrpides N."/>
            <person name="Ivanova N."/>
            <person name="Pagani I."/>
            <person name="Kruse T."/>
            <person name="de Vos W.M."/>
            <person name="Smidt H."/>
            <person name="Woyke T."/>
        </authorList>
    </citation>
    <scope>NUCLEOTIDE SEQUENCE [LARGE SCALE GENOMIC DNA]</scope>
    <source>
        <strain evidence="10">ATCC 51507 / DSM 9161 / JW/IU-DC1</strain>
    </source>
</reference>
<evidence type="ECO:0000256" key="3">
    <source>
        <dbReference type="ARBA" id="ARBA00012438"/>
    </source>
</evidence>
<dbReference type="PANTHER" id="PTHR45453">
    <property type="entry name" value="PHOSPHATE REGULON SENSOR PROTEIN PHOR"/>
    <property type="match status" value="1"/>
</dbReference>
<proteinExistence type="predicted"/>
<dbReference type="CDD" id="cd00082">
    <property type="entry name" value="HisKA"/>
    <property type="match status" value="1"/>
</dbReference>
<dbReference type="STRING" id="756499.Desde_4098"/>
<accession>I4AEH4</accession>
<dbReference type="Pfam" id="PF13188">
    <property type="entry name" value="PAS_8"/>
    <property type="match status" value="1"/>
</dbReference>
<dbReference type="InterPro" id="IPR036097">
    <property type="entry name" value="HisK_dim/P_sf"/>
</dbReference>
<dbReference type="InterPro" id="IPR050351">
    <property type="entry name" value="BphY/WalK/GraS-like"/>
</dbReference>
<evidence type="ECO:0000256" key="6">
    <source>
        <dbReference type="ARBA" id="ARBA00022777"/>
    </source>
</evidence>
<evidence type="ECO:0000313" key="10">
    <source>
        <dbReference type="Proteomes" id="UP000006053"/>
    </source>
</evidence>
<dbReference type="SUPFAM" id="SSF55781">
    <property type="entry name" value="GAF domain-like"/>
    <property type="match status" value="1"/>
</dbReference>
<dbReference type="SUPFAM" id="SSF47384">
    <property type="entry name" value="Homodimeric domain of signal transducing histidine kinase"/>
    <property type="match status" value="1"/>
</dbReference>
<dbReference type="SMART" id="SM00388">
    <property type="entry name" value="HisKA"/>
    <property type="match status" value="1"/>
</dbReference>
<dbReference type="GO" id="GO:0000155">
    <property type="term" value="F:phosphorelay sensor kinase activity"/>
    <property type="evidence" value="ECO:0007669"/>
    <property type="project" value="InterPro"/>
</dbReference>
<evidence type="ECO:0000256" key="5">
    <source>
        <dbReference type="ARBA" id="ARBA00022679"/>
    </source>
</evidence>
<gene>
    <name evidence="9" type="ordered locus">Desde_4098</name>
</gene>
<dbReference type="CDD" id="cd00075">
    <property type="entry name" value="HATPase"/>
    <property type="match status" value="1"/>
</dbReference>
<keyword evidence="4" id="KW-0597">Phosphoprotein</keyword>
<dbReference type="eggNOG" id="COG2205">
    <property type="taxonomic scope" value="Bacteria"/>
</dbReference>
<evidence type="ECO:0000313" key="9">
    <source>
        <dbReference type="EMBL" id="AFM02359.1"/>
    </source>
</evidence>
<dbReference type="InterPro" id="IPR003661">
    <property type="entry name" value="HisK_dim/P_dom"/>
</dbReference>
<dbReference type="GO" id="GO:0004721">
    <property type="term" value="F:phosphoprotein phosphatase activity"/>
    <property type="evidence" value="ECO:0007669"/>
    <property type="project" value="TreeGrafter"/>
</dbReference>
<sequence>MENTHQSVNFLKEISNLLVRSPSCSCVLSDVLELITDFWQAEEVTIVIKSKQGEFLPIAGVTGKTPQYMLSLPKTIFLSTMEGQAEKISCKKVKGKLLLSDEGNYYLIFIPLWTSNKIIGIFALLTEKKNIDAELDLTILEVITNQIGFSLEKEFYKEKTDSSEMRFDSIINSLNEGIIMLQDKVVYCNSKAFELLRMNNSYANKEIDQFCAHLVKISKNPSNTIIYLETFLLANSFYYFTIETRDNRFLKFSKFDVQNVSGETLCKGLLLSDVTEYKEKERFKDTLISILSHELKTPLTIINGNATSLLRTDIRWEEADRQEFLKEISEECHRLNDMVGELLAISLINAKKYQLHKRFITIGSFTDKVYRTISRAYAKQGNITFTVKNKDDVFEIDEQKVQQVIQNLIDNAVKYGPRHVKVNVYVKREGDRVLFIIKDNGPGISKDALDKIFQQYYQVKPERTSINKGSGLGLSICKGIVEAHGGSIWAESTLGKGSDFCFTLPVNKVKVGDYFE</sequence>
<organism evidence="9 10">
    <name type="scientific">Desulfitobacterium dehalogenans (strain ATCC 51507 / DSM 9161 / JW/IU-DC1)</name>
    <dbReference type="NCBI Taxonomy" id="756499"/>
    <lineage>
        <taxon>Bacteria</taxon>
        <taxon>Bacillati</taxon>
        <taxon>Bacillota</taxon>
        <taxon>Clostridia</taxon>
        <taxon>Eubacteriales</taxon>
        <taxon>Desulfitobacteriaceae</taxon>
        <taxon>Desulfitobacterium</taxon>
    </lineage>
</organism>
<dbReference type="Gene3D" id="3.30.450.40">
    <property type="match status" value="1"/>
</dbReference>
<dbReference type="GO" id="GO:0016036">
    <property type="term" value="P:cellular response to phosphate starvation"/>
    <property type="evidence" value="ECO:0007669"/>
    <property type="project" value="TreeGrafter"/>
</dbReference>
<dbReference type="PANTHER" id="PTHR45453:SF1">
    <property type="entry name" value="PHOSPHATE REGULON SENSOR PROTEIN PHOR"/>
    <property type="match status" value="1"/>
</dbReference>
<keyword evidence="5" id="KW-0808">Transferase</keyword>
<dbReference type="GO" id="GO:0005886">
    <property type="term" value="C:plasma membrane"/>
    <property type="evidence" value="ECO:0007669"/>
    <property type="project" value="TreeGrafter"/>
</dbReference>
<dbReference type="InterPro" id="IPR003594">
    <property type="entry name" value="HATPase_dom"/>
</dbReference>
<keyword evidence="10" id="KW-1185">Reference proteome</keyword>
<evidence type="ECO:0000259" key="8">
    <source>
        <dbReference type="PROSITE" id="PS50109"/>
    </source>
</evidence>
<keyword evidence="7" id="KW-0902">Two-component regulatory system</keyword>
<dbReference type="PROSITE" id="PS50109">
    <property type="entry name" value="HIS_KIN"/>
    <property type="match status" value="1"/>
</dbReference>
<evidence type="ECO:0000256" key="4">
    <source>
        <dbReference type="ARBA" id="ARBA00022553"/>
    </source>
</evidence>
<dbReference type="Gene3D" id="3.30.450.20">
    <property type="entry name" value="PAS domain"/>
    <property type="match status" value="1"/>
</dbReference>
<dbReference type="SMART" id="SM00387">
    <property type="entry name" value="HATPase_c"/>
    <property type="match status" value="1"/>
</dbReference>
<name>I4AEH4_DESDJ</name>
<comment type="catalytic activity">
    <reaction evidence="1">
        <text>ATP + protein L-histidine = ADP + protein N-phospho-L-histidine.</text>
        <dbReference type="EC" id="2.7.13.3"/>
    </reaction>
</comment>
<dbReference type="EMBL" id="CP003348">
    <property type="protein sequence ID" value="AFM02359.1"/>
    <property type="molecule type" value="Genomic_DNA"/>
</dbReference>
<dbReference type="FunFam" id="3.30.565.10:FF:000006">
    <property type="entry name" value="Sensor histidine kinase WalK"/>
    <property type="match status" value="1"/>
</dbReference>
<dbReference type="SUPFAM" id="SSF55874">
    <property type="entry name" value="ATPase domain of HSP90 chaperone/DNA topoisomerase II/histidine kinase"/>
    <property type="match status" value="1"/>
</dbReference>
<dbReference type="OrthoDB" id="9806130at2"/>
<dbReference type="KEGG" id="ddh:Desde_4098"/>
<dbReference type="InterPro" id="IPR005467">
    <property type="entry name" value="His_kinase_dom"/>
</dbReference>
<dbReference type="AlphaFoldDB" id="I4AEH4"/>
<evidence type="ECO:0000256" key="1">
    <source>
        <dbReference type="ARBA" id="ARBA00000085"/>
    </source>
</evidence>